<name>A0A544QQQ7_9EURY</name>
<evidence type="ECO:0000313" key="1">
    <source>
        <dbReference type="EMBL" id="TQQ81768.1"/>
    </source>
</evidence>
<dbReference type="InterPro" id="IPR006311">
    <property type="entry name" value="TAT_signal"/>
</dbReference>
<comment type="caution">
    <text evidence="1">The sequence shown here is derived from an EMBL/GenBank/DDBJ whole genome shotgun (WGS) entry which is preliminary data.</text>
</comment>
<evidence type="ECO:0000313" key="2">
    <source>
        <dbReference type="Proteomes" id="UP000315385"/>
    </source>
</evidence>
<proteinExistence type="predicted"/>
<dbReference type="RefSeq" id="WP_142442414.1">
    <property type="nucleotide sequence ID" value="NZ_SESI01000001.1"/>
</dbReference>
<dbReference type="PROSITE" id="PS51318">
    <property type="entry name" value="TAT"/>
    <property type="match status" value="1"/>
</dbReference>
<reference evidence="1 2" key="1">
    <citation type="submission" date="2019-02" db="EMBL/GenBank/DDBJ databases">
        <title>Halonotius sp. a new haloqrchaeon isolated from saline water.</title>
        <authorList>
            <person name="Duran-Viseras A."/>
            <person name="Sanchez-Porro C."/>
            <person name="Ventosa A."/>
        </authorList>
    </citation>
    <scope>NUCLEOTIDE SEQUENCE [LARGE SCALE GENOMIC DNA]</scope>
    <source>
        <strain evidence="1 2">F9-27</strain>
    </source>
</reference>
<sequence length="286" mass="31185">MSPVSRRRVLGTLAAGAVTALGGCAASETAADPESTYIASLSTERRANPRVVDLLIELVEDHGATRLVVVTESGASVFQTQLRPEQRFVRVPLEDGVDAILHPIAAVKSLDHELVLYDGETELTRRPWQPTIDIDYELSLQNNSSVNIVNSIEITLQNNSDIRMRPLRAFVDDGFLTTAHGVEQIGQITPTTPAWAAGWERTYLIVADQPAVGANLLTPPGGACFTEPQTVELLIEYEQPIRDRLSITMALAGDPRSAVGQTGNRSVYCTQPTIESWELVEREISV</sequence>
<dbReference type="OrthoDB" id="338466at2157"/>
<dbReference type="PROSITE" id="PS51257">
    <property type="entry name" value="PROKAR_LIPOPROTEIN"/>
    <property type="match status" value="1"/>
</dbReference>
<dbReference type="AlphaFoldDB" id="A0A544QQQ7"/>
<accession>A0A544QQQ7</accession>
<organism evidence="1 2">
    <name type="scientific">Halonotius roseus</name>
    <dbReference type="NCBI Taxonomy" id="2511997"/>
    <lineage>
        <taxon>Archaea</taxon>
        <taxon>Methanobacteriati</taxon>
        <taxon>Methanobacteriota</taxon>
        <taxon>Stenosarchaea group</taxon>
        <taxon>Halobacteria</taxon>
        <taxon>Halobacteriales</taxon>
        <taxon>Haloferacaceae</taxon>
        <taxon>Halonotius</taxon>
    </lineage>
</organism>
<protein>
    <submittedName>
        <fullName evidence="1">Uncharacterized protein</fullName>
    </submittedName>
</protein>
<dbReference type="Proteomes" id="UP000315385">
    <property type="component" value="Unassembled WGS sequence"/>
</dbReference>
<dbReference type="EMBL" id="SESI01000001">
    <property type="protein sequence ID" value="TQQ81768.1"/>
    <property type="molecule type" value="Genomic_DNA"/>
</dbReference>
<keyword evidence="2" id="KW-1185">Reference proteome</keyword>
<gene>
    <name evidence="1" type="ORF">EWF95_02180</name>
</gene>